<dbReference type="Proteomes" id="UP000231990">
    <property type="component" value="Unassembled WGS sequence"/>
</dbReference>
<dbReference type="RefSeq" id="WP_100713604.1">
    <property type="nucleotide sequence ID" value="NZ_NPDY01000006.1"/>
</dbReference>
<dbReference type="OrthoDB" id="344966at2"/>
<reference evidence="4 5" key="1">
    <citation type="submission" date="2017-07" db="EMBL/GenBank/DDBJ databases">
        <title>Leptospira spp. isolated from tropical soils.</title>
        <authorList>
            <person name="Thibeaux R."/>
            <person name="Iraola G."/>
            <person name="Ferres I."/>
            <person name="Bierque E."/>
            <person name="Girault D."/>
            <person name="Soupe-Gilbert M.-E."/>
            <person name="Picardeau M."/>
            <person name="Goarant C."/>
        </authorList>
    </citation>
    <scope>NUCLEOTIDE SEQUENCE [LARGE SCALE GENOMIC DNA]</scope>
    <source>
        <strain evidence="3 5">FH1-B-B1</strain>
        <strain evidence="2 4">FH1-B-C1</strain>
    </source>
</reference>
<keyword evidence="1" id="KW-0472">Membrane</keyword>
<accession>A0A2M9ZKR5</accession>
<evidence type="ECO:0000256" key="1">
    <source>
        <dbReference type="SAM" id="Phobius"/>
    </source>
</evidence>
<feature type="transmembrane region" description="Helical" evidence="1">
    <location>
        <begin position="102"/>
        <end position="121"/>
    </location>
</feature>
<sequence>MTKSSILAFFIAVILLSGPQVFPQPQGESPKYNAKEFLSKDLDSIFPIIQKMSKKDADILVAQIREEARKSWAGSDHYYFLISHLASISAIEEEQNRLKGLLWVYALGLALFGGFTLYVIYSQRKLIRELNEILKDR</sequence>
<dbReference type="EMBL" id="NPDZ01000008">
    <property type="protein sequence ID" value="PJZ72655.1"/>
    <property type="molecule type" value="Genomic_DNA"/>
</dbReference>
<keyword evidence="1" id="KW-1133">Transmembrane helix</keyword>
<proteinExistence type="predicted"/>
<dbReference type="EMBL" id="NPDY01000006">
    <property type="protein sequence ID" value="PJZ69937.1"/>
    <property type="molecule type" value="Genomic_DNA"/>
</dbReference>
<evidence type="ECO:0000313" key="2">
    <source>
        <dbReference type="EMBL" id="PJZ69937.1"/>
    </source>
</evidence>
<evidence type="ECO:0000313" key="5">
    <source>
        <dbReference type="Proteomes" id="UP000231990"/>
    </source>
</evidence>
<organism evidence="3 5">
    <name type="scientific">Leptospira perolatii</name>
    <dbReference type="NCBI Taxonomy" id="2023191"/>
    <lineage>
        <taxon>Bacteria</taxon>
        <taxon>Pseudomonadati</taxon>
        <taxon>Spirochaetota</taxon>
        <taxon>Spirochaetia</taxon>
        <taxon>Leptospirales</taxon>
        <taxon>Leptospiraceae</taxon>
        <taxon>Leptospira</taxon>
    </lineage>
</organism>
<dbReference type="AlphaFoldDB" id="A0A2M9ZKR5"/>
<keyword evidence="1" id="KW-0812">Transmembrane</keyword>
<evidence type="ECO:0000313" key="3">
    <source>
        <dbReference type="EMBL" id="PJZ72655.1"/>
    </source>
</evidence>
<comment type="caution">
    <text evidence="3">The sequence shown here is derived from an EMBL/GenBank/DDBJ whole genome shotgun (WGS) entry which is preliminary data.</text>
</comment>
<gene>
    <name evidence="2" type="ORF">CH360_08505</name>
    <name evidence="3" type="ORF">CH373_13180</name>
</gene>
<evidence type="ECO:0000313" key="4">
    <source>
        <dbReference type="Proteomes" id="UP000231962"/>
    </source>
</evidence>
<protein>
    <submittedName>
        <fullName evidence="3">Uncharacterized protein</fullName>
    </submittedName>
</protein>
<name>A0A2M9ZKR5_9LEPT</name>
<keyword evidence="4" id="KW-1185">Reference proteome</keyword>
<dbReference type="Proteomes" id="UP000231962">
    <property type="component" value="Unassembled WGS sequence"/>
</dbReference>